<dbReference type="GO" id="GO:0006865">
    <property type="term" value="P:amino acid transport"/>
    <property type="evidence" value="ECO:0007669"/>
    <property type="project" value="UniProtKB-KW"/>
</dbReference>
<dbReference type="GO" id="GO:0022857">
    <property type="term" value="F:transmembrane transporter activity"/>
    <property type="evidence" value="ECO:0007669"/>
    <property type="project" value="InterPro"/>
</dbReference>
<dbReference type="InterPro" id="IPR000515">
    <property type="entry name" value="MetI-like"/>
</dbReference>
<comment type="caution">
    <text evidence="11">The sequence shown here is derived from an EMBL/GenBank/DDBJ whole genome shotgun (WGS) entry which is preliminary data.</text>
</comment>
<keyword evidence="7 9" id="KW-1133">Transmembrane helix</keyword>
<comment type="similarity">
    <text evidence="2">Belongs to the binding-protein-dependent transport system permease family. HisMQ subfamily.</text>
</comment>
<keyword evidence="3 9" id="KW-0813">Transport</keyword>
<dbReference type="NCBIfam" id="TIGR01726">
    <property type="entry name" value="HEQRo_perm_3TM"/>
    <property type="match status" value="1"/>
</dbReference>
<dbReference type="Proteomes" id="UP000280819">
    <property type="component" value="Unassembled WGS sequence"/>
</dbReference>
<feature type="transmembrane region" description="Helical" evidence="9">
    <location>
        <begin position="186"/>
        <end position="208"/>
    </location>
</feature>
<name>A0A3P1TC30_9ACTN</name>
<dbReference type="EMBL" id="RQZG01000004">
    <property type="protein sequence ID" value="RRD06043.1"/>
    <property type="molecule type" value="Genomic_DNA"/>
</dbReference>
<dbReference type="PROSITE" id="PS50928">
    <property type="entry name" value="ABC_TM1"/>
    <property type="match status" value="1"/>
</dbReference>
<dbReference type="InterPro" id="IPR035906">
    <property type="entry name" value="MetI-like_sf"/>
</dbReference>
<dbReference type="Pfam" id="PF00528">
    <property type="entry name" value="BPD_transp_1"/>
    <property type="match status" value="1"/>
</dbReference>
<dbReference type="CDD" id="cd06261">
    <property type="entry name" value="TM_PBP2"/>
    <property type="match status" value="1"/>
</dbReference>
<proteinExistence type="inferred from homology"/>
<sequence length="219" mass="23456">MNWDVVHASVPVFAEAALLTLRVAALGIVGALLVGSCCAAITQLRIPVLRTLVAGYVAVSRNTPLLVQLFFLYYGLPKLGVKLEAEQCAVIGLTFLGGSFMAEALRSGLDAIEPIQWQSAQSLGLSSTQTLRHVVLPQATAISMPALTANVIFLVKETSVVSIIALPDLVHVAKEQIGSDYTTAEALLLLVVFYLLILLPISLGAGWLERRMRRATFGD</sequence>
<evidence type="ECO:0000256" key="2">
    <source>
        <dbReference type="ARBA" id="ARBA00010072"/>
    </source>
</evidence>
<feature type="domain" description="ABC transmembrane type-1" evidence="10">
    <location>
        <begin position="17"/>
        <end position="200"/>
    </location>
</feature>
<dbReference type="RefSeq" id="WP_124843556.1">
    <property type="nucleotide sequence ID" value="NZ_JAUNKP010000034.1"/>
</dbReference>
<dbReference type="AlphaFoldDB" id="A0A3P1TC30"/>
<keyword evidence="8 9" id="KW-0472">Membrane</keyword>
<keyword evidence="5 9" id="KW-0812">Transmembrane</keyword>
<evidence type="ECO:0000256" key="6">
    <source>
        <dbReference type="ARBA" id="ARBA00022970"/>
    </source>
</evidence>
<evidence type="ECO:0000313" key="11">
    <source>
        <dbReference type="EMBL" id="RRD06043.1"/>
    </source>
</evidence>
<evidence type="ECO:0000256" key="4">
    <source>
        <dbReference type="ARBA" id="ARBA00022475"/>
    </source>
</evidence>
<dbReference type="InterPro" id="IPR010065">
    <property type="entry name" value="AA_ABC_transptr_permease_3TM"/>
</dbReference>
<comment type="subcellular location">
    <subcellularLocation>
        <location evidence="1 9">Cell membrane</location>
        <topology evidence="1 9">Multi-pass membrane protein</topology>
    </subcellularLocation>
</comment>
<evidence type="ECO:0000256" key="7">
    <source>
        <dbReference type="ARBA" id="ARBA00022989"/>
    </source>
</evidence>
<dbReference type="InterPro" id="IPR043429">
    <property type="entry name" value="ArtM/GltK/GlnP/TcyL/YhdX-like"/>
</dbReference>
<dbReference type="Gene3D" id="1.10.3720.10">
    <property type="entry name" value="MetI-like"/>
    <property type="match status" value="1"/>
</dbReference>
<reference evidence="11 12" key="1">
    <citation type="submission" date="2018-11" db="EMBL/GenBank/DDBJ databases">
        <title>Genomes From Bacteria Associated with the Canine Oral Cavity: a Test Case for Automated Genome-Based Taxonomic Assignment.</title>
        <authorList>
            <person name="Coil D.A."/>
            <person name="Jospin G."/>
            <person name="Darling A.E."/>
            <person name="Wallis C."/>
            <person name="Davis I.J."/>
            <person name="Harris S."/>
            <person name="Eisen J.A."/>
            <person name="Holcombe L.J."/>
            <person name="O'Flynn C."/>
        </authorList>
    </citation>
    <scope>NUCLEOTIDE SEQUENCE [LARGE SCALE GENOMIC DNA]</scope>
    <source>
        <strain evidence="11 12">OH887_COT-365</strain>
    </source>
</reference>
<dbReference type="GO" id="GO:0043190">
    <property type="term" value="C:ATP-binding cassette (ABC) transporter complex"/>
    <property type="evidence" value="ECO:0007669"/>
    <property type="project" value="InterPro"/>
</dbReference>
<feature type="transmembrane region" description="Helical" evidence="9">
    <location>
        <begin position="20"/>
        <end position="41"/>
    </location>
</feature>
<evidence type="ECO:0000256" key="3">
    <source>
        <dbReference type="ARBA" id="ARBA00022448"/>
    </source>
</evidence>
<evidence type="ECO:0000259" key="10">
    <source>
        <dbReference type="PROSITE" id="PS50928"/>
    </source>
</evidence>
<keyword evidence="6" id="KW-0029">Amino-acid transport</keyword>
<gene>
    <name evidence="11" type="ORF">EII34_04995</name>
</gene>
<dbReference type="PANTHER" id="PTHR30614:SF37">
    <property type="entry name" value="AMINO-ACID ABC TRANSPORTER PERMEASE PROTEIN YHDX-RELATED"/>
    <property type="match status" value="1"/>
</dbReference>
<protein>
    <submittedName>
        <fullName evidence="11">Amino acid ABC transporter permease</fullName>
    </submittedName>
</protein>
<dbReference type="OrthoDB" id="92598at2"/>
<dbReference type="SUPFAM" id="SSF161098">
    <property type="entry name" value="MetI-like"/>
    <property type="match status" value="1"/>
</dbReference>
<accession>A0A3P1TC30</accession>
<dbReference type="PANTHER" id="PTHR30614">
    <property type="entry name" value="MEMBRANE COMPONENT OF AMINO ACID ABC TRANSPORTER"/>
    <property type="match status" value="1"/>
</dbReference>
<organism evidence="11 12">
    <name type="scientific">Arachnia propionica</name>
    <dbReference type="NCBI Taxonomy" id="1750"/>
    <lineage>
        <taxon>Bacteria</taxon>
        <taxon>Bacillati</taxon>
        <taxon>Actinomycetota</taxon>
        <taxon>Actinomycetes</taxon>
        <taxon>Propionibacteriales</taxon>
        <taxon>Propionibacteriaceae</taxon>
        <taxon>Arachnia</taxon>
    </lineage>
</organism>
<keyword evidence="4" id="KW-1003">Cell membrane</keyword>
<evidence type="ECO:0000256" key="9">
    <source>
        <dbReference type="RuleBase" id="RU363032"/>
    </source>
</evidence>
<evidence type="ECO:0000256" key="1">
    <source>
        <dbReference type="ARBA" id="ARBA00004651"/>
    </source>
</evidence>
<evidence type="ECO:0000256" key="5">
    <source>
        <dbReference type="ARBA" id="ARBA00022692"/>
    </source>
</evidence>
<evidence type="ECO:0000256" key="8">
    <source>
        <dbReference type="ARBA" id="ARBA00023136"/>
    </source>
</evidence>
<evidence type="ECO:0000313" key="12">
    <source>
        <dbReference type="Proteomes" id="UP000280819"/>
    </source>
</evidence>
<feature type="transmembrane region" description="Helical" evidence="9">
    <location>
        <begin position="53"/>
        <end position="74"/>
    </location>
</feature>